<evidence type="ECO:0000256" key="5">
    <source>
        <dbReference type="ARBA" id="ARBA00022801"/>
    </source>
</evidence>
<dbReference type="InterPro" id="IPR036138">
    <property type="entry name" value="PBP_dimer_sf"/>
</dbReference>
<keyword evidence="7" id="KW-1133">Transmembrane helix</keyword>
<evidence type="ECO:0000259" key="8">
    <source>
        <dbReference type="Pfam" id="PF03717"/>
    </source>
</evidence>
<dbReference type="Gene3D" id="3.90.1310.10">
    <property type="entry name" value="Penicillin-binding protein 2a (Domain 2)"/>
    <property type="match status" value="1"/>
</dbReference>
<keyword evidence="6" id="KW-0046">Antibiotic resistance</keyword>
<evidence type="ECO:0000256" key="2">
    <source>
        <dbReference type="ARBA" id="ARBA00007898"/>
    </source>
</evidence>
<dbReference type="SUPFAM" id="SSF56519">
    <property type="entry name" value="Penicillin binding protein dimerisation domain"/>
    <property type="match status" value="1"/>
</dbReference>
<dbReference type="Pfam" id="PF03717">
    <property type="entry name" value="PBP_dimer"/>
    <property type="match status" value="1"/>
</dbReference>
<dbReference type="GO" id="GO:0071555">
    <property type="term" value="P:cell wall organization"/>
    <property type="evidence" value="ECO:0007669"/>
    <property type="project" value="TreeGrafter"/>
</dbReference>
<dbReference type="Proteomes" id="UP000229782">
    <property type="component" value="Unassembled WGS sequence"/>
</dbReference>
<evidence type="ECO:0000256" key="4">
    <source>
        <dbReference type="ARBA" id="ARBA00022729"/>
    </source>
</evidence>
<evidence type="ECO:0000313" key="9">
    <source>
        <dbReference type="EMBL" id="PIR03231.1"/>
    </source>
</evidence>
<evidence type="ECO:0000256" key="1">
    <source>
        <dbReference type="ARBA" id="ARBA00001526"/>
    </source>
</evidence>
<keyword evidence="7" id="KW-0472">Membrane</keyword>
<reference evidence="9 10" key="1">
    <citation type="submission" date="2017-09" db="EMBL/GenBank/DDBJ databases">
        <title>Depth-based differentiation of microbial function through sediment-hosted aquifers and enrichment of novel symbionts in the deep terrestrial subsurface.</title>
        <authorList>
            <person name="Probst A.J."/>
            <person name="Ladd B."/>
            <person name="Jarett J.K."/>
            <person name="Geller-Mcgrath D.E."/>
            <person name="Sieber C.M."/>
            <person name="Emerson J.B."/>
            <person name="Anantharaman K."/>
            <person name="Thomas B.C."/>
            <person name="Malmstrom R."/>
            <person name="Stieglmeier M."/>
            <person name="Klingl A."/>
            <person name="Woyke T."/>
            <person name="Ryan C.M."/>
            <person name="Banfield J.F."/>
        </authorList>
    </citation>
    <scope>NUCLEOTIDE SEQUENCE [LARGE SCALE GENOMIC DNA]</scope>
    <source>
        <strain evidence="9">CG11_big_fil_rev_8_21_14_0_20_43_7</strain>
    </source>
</reference>
<comment type="caution">
    <text evidence="9">The sequence shown here is derived from an EMBL/GenBank/DDBJ whole genome shotgun (WGS) entry which is preliminary data.</text>
</comment>
<dbReference type="PANTHER" id="PTHR30627:SF6">
    <property type="entry name" value="BETA-LACTAMASE YBXI-RELATED"/>
    <property type="match status" value="1"/>
</dbReference>
<evidence type="ECO:0000256" key="7">
    <source>
        <dbReference type="SAM" id="Phobius"/>
    </source>
</evidence>
<dbReference type="PROSITE" id="PS51257">
    <property type="entry name" value="PROKAR_LIPOPROTEIN"/>
    <property type="match status" value="1"/>
</dbReference>
<dbReference type="GO" id="GO:0046677">
    <property type="term" value="P:response to antibiotic"/>
    <property type="evidence" value="ECO:0007669"/>
    <property type="project" value="UniProtKB-KW"/>
</dbReference>
<evidence type="ECO:0000256" key="6">
    <source>
        <dbReference type="ARBA" id="ARBA00023251"/>
    </source>
</evidence>
<organism evidence="9 10">
    <name type="scientific">Candidatus Magasanikbacteria bacterium CG11_big_fil_rev_8_21_14_0_20_43_7</name>
    <dbReference type="NCBI Taxonomy" id="1974654"/>
    <lineage>
        <taxon>Bacteria</taxon>
        <taxon>Candidatus Magasanikiibacteriota</taxon>
    </lineage>
</organism>
<feature type="non-terminal residue" evidence="9">
    <location>
        <position position="204"/>
    </location>
</feature>
<dbReference type="GO" id="GO:0008800">
    <property type="term" value="F:beta-lactamase activity"/>
    <property type="evidence" value="ECO:0007669"/>
    <property type="project" value="UniProtKB-EC"/>
</dbReference>
<comment type="similarity">
    <text evidence="2">Belongs to the class-D beta-lactamase family.</text>
</comment>
<sequence>MRSRNTATSLQKEEKKQHDTRLRIAAVVAVVVACLFTGRLFFLMVIQHGFYTALAAGSQTLYAQLFPERGSIFVQDSRTKEEFPVALNKDLFTIFVDTREIPDDDTAEHIAEQLSEIFQYTDEQTGDVYHRINKRDDPYEPIEKLVEETTVQRLKDMALPGIGFVRQATRFYPEGSLAAQTIGFVGKDVDGNDIGRYGIEGYWN</sequence>
<dbReference type="EC" id="3.5.2.6" evidence="3"/>
<evidence type="ECO:0000313" key="10">
    <source>
        <dbReference type="Proteomes" id="UP000229782"/>
    </source>
</evidence>
<keyword evidence="4" id="KW-0732">Signal</keyword>
<dbReference type="PANTHER" id="PTHR30627">
    <property type="entry name" value="PEPTIDOGLYCAN D,D-TRANSPEPTIDASE"/>
    <property type="match status" value="1"/>
</dbReference>
<keyword evidence="7" id="KW-0812">Transmembrane</keyword>
<accession>A0A2H0N2Y1</accession>
<dbReference type="AlphaFoldDB" id="A0A2H0N2Y1"/>
<name>A0A2H0N2Y1_9BACT</name>
<keyword evidence="5" id="KW-0378">Hydrolase</keyword>
<feature type="domain" description="Penicillin-binding protein dimerisation" evidence="8">
    <location>
        <begin position="67"/>
        <end position="200"/>
    </location>
</feature>
<dbReference type="InterPro" id="IPR005311">
    <property type="entry name" value="PBP_dimer"/>
</dbReference>
<comment type="catalytic activity">
    <reaction evidence="1">
        <text>a beta-lactam + H2O = a substituted beta-amino acid</text>
        <dbReference type="Rhea" id="RHEA:20401"/>
        <dbReference type="ChEBI" id="CHEBI:15377"/>
        <dbReference type="ChEBI" id="CHEBI:35627"/>
        <dbReference type="ChEBI" id="CHEBI:140347"/>
        <dbReference type="EC" id="3.5.2.6"/>
    </reaction>
</comment>
<evidence type="ECO:0000256" key="3">
    <source>
        <dbReference type="ARBA" id="ARBA00012865"/>
    </source>
</evidence>
<feature type="transmembrane region" description="Helical" evidence="7">
    <location>
        <begin position="21"/>
        <end position="46"/>
    </location>
</feature>
<dbReference type="InterPro" id="IPR050515">
    <property type="entry name" value="Beta-lactam/transpept"/>
</dbReference>
<dbReference type="EMBL" id="PCWM01000027">
    <property type="protein sequence ID" value="PIR03231.1"/>
    <property type="molecule type" value="Genomic_DNA"/>
</dbReference>
<proteinExistence type="inferred from homology"/>
<protein>
    <recommendedName>
        <fullName evidence="3">beta-lactamase</fullName>
        <ecNumber evidence="3">3.5.2.6</ecNumber>
    </recommendedName>
</protein>
<dbReference type="GO" id="GO:0005886">
    <property type="term" value="C:plasma membrane"/>
    <property type="evidence" value="ECO:0007669"/>
    <property type="project" value="TreeGrafter"/>
</dbReference>
<gene>
    <name evidence="9" type="ORF">COV60_01445</name>
</gene>
<dbReference type="GO" id="GO:0008658">
    <property type="term" value="F:penicillin binding"/>
    <property type="evidence" value="ECO:0007669"/>
    <property type="project" value="InterPro"/>
</dbReference>